<dbReference type="GO" id="GO:0003987">
    <property type="term" value="F:acetate-CoA ligase activity"/>
    <property type="evidence" value="ECO:0007669"/>
    <property type="project" value="UniProtKB-EC"/>
</dbReference>
<keyword evidence="4" id="KW-0547">Nucleotide-binding</keyword>
<dbReference type="PANTHER" id="PTHR24095:SF244">
    <property type="entry name" value="ACETYL-COENZYME A SYNTHETASE"/>
    <property type="match status" value="1"/>
</dbReference>
<dbReference type="AlphaFoldDB" id="A0A8S9YVQ3"/>
<dbReference type="Pfam" id="PF13193">
    <property type="entry name" value="AMP-binding_C"/>
    <property type="match status" value="1"/>
</dbReference>
<evidence type="ECO:0000256" key="2">
    <source>
        <dbReference type="ARBA" id="ARBA00013275"/>
    </source>
</evidence>
<dbReference type="EC" id="6.2.1.1" evidence="2"/>
<gene>
    <name evidence="9" type="ORF">EG68_05897</name>
</gene>
<evidence type="ECO:0000259" key="7">
    <source>
        <dbReference type="Pfam" id="PF13193"/>
    </source>
</evidence>
<evidence type="ECO:0000259" key="8">
    <source>
        <dbReference type="Pfam" id="PF16177"/>
    </source>
</evidence>
<dbReference type="InterPro" id="IPR020845">
    <property type="entry name" value="AMP-binding_CS"/>
</dbReference>
<dbReference type="FunFam" id="3.40.50.12780:FF:000001">
    <property type="entry name" value="Acetyl-coenzyme A synthetase"/>
    <property type="match status" value="1"/>
</dbReference>
<dbReference type="Pfam" id="PF00501">
    <property type="entry name" value="AMP-binding"/>
    <property type="match status" value="1"/>
</dbReference>
<keyword evidence="5" id="KW-0067">ATP-binding</keyword>
<dbReference type="Pfam" id="PF16177">
    <property type="entry name" value="ACAS_N"/>
    <property type="match status" value="1"/>
</dbReference>
<dbReference type="InterPro" id="IPR045851">
    <property type="entry name" value="AMP-bd_C_sf"/>
</dbReference>
<dbReference type="InterPro" id="IPR025110">
    <property type="entry name" value="AMP-bd_C"/>
</dbReference>
<name>A0A8S9YVQ3_9TREM</name>
<dbReference type="InterPro" id="IPR000873">
    <property type="entry name" value="AMP-dep_synth/lig_dom"/>
</dbReference>
<proteinExistence type="inferred from homology"/>
<feature type="domain" description="Acetyl-coenzyme A synthetase N-terminal" evidence="8">
    <location>
        <begin position="22"/>
        <end position="82"/>
    </location>
</feature>
<evidence type="ECO:0000259" key="6">
    <source>
        <dbReference type="Pfam" id="PF00501"/>
    </source>
</evidence>
<feature type="domain" description="AMP-dependent synthetase/ligase" evidence="6">
    <location>
        <begin position="88"/>
        <end position="517"/>
    </location>
</feature>
<dbReference type="OrthoDB" id="1706066at2759"/>
<evidence type="ECO:0000256" key="4">
    <source>
        <dbReference type="ARBA" id="ARBA00022741"/>
    </source>
</evidence>
<keyword evidence="3" id="KW-0436">Ligase</keyword>
<organism evidence="9 10">
    <name type="scientific">Paragonimus skrjabini miyazakii</name>
    <dbReference type="NCBI Taxonomy" id="59628"/>
    <lineage>
        <taxon>Eukaryota</taxon>
        <taxon>Metazoa</taxon>
        <taxon>Spiralia</taxon>
        <taxon>Lophotrochozoa</taxon>
        <taxon>Platyhelminthes</taxon>
        <taxon>Trematoda</taxon>
        <taxon>Digenea</taxon>
        <taxon>Plagiorchiida</taxon>
        <taxon>Troglotremata</taxon>
        <taxon>Troglotrematidae</taxon>
        <taxon>Paragonimus</taxon>
    </lineage>
</organism>
<dbReference type="InterPro" id="IPR032387">
    <property type="entry name" value="ACAS_N"/>
</dbReference>
<evidence type="ECO:0000313" key="9">
    <source>
        <dbReference type="EMBL" id="KAF7257071.1"/>
    </source>
</evidence>
<accession>A0A8S9YVQ3</accession>
<protein>
    <recommendedName>
        <fullName evidence="2">acetate--CoA ligase</fullName>
        <ecNumber evidence="2">6.2.1.1</ecNumber>
    </recommendedName>
</protein>
<evidence type="ECO:0000256" key="3">
    <source>
        <dbReference type="ARBA" id="ARBA00022598"/>
    </source>
</evidence>
<dbReference type="InterPro" id="IPR042099">
    <property type="entry name" value="ANL_N_sf"/>
</dbReference>
<dbReference type="GO" id="GO:0005524">
    <property type="term" value="F:ATP binding"/>
    <property type="evidence" value="ECO:0007669"/>
    <property type="project" value="UniProtKB-KW"/>
</dbReference>
<dbReference type="EMBL" id="JTDE01002652">
    <property type="protein sequence ID" value="KAF7257071.1"/>
    <property type="molecule type" value="Genomic_DNA"/>
</dbReference>
<comment type="caution">
    <text evidence="9">The sequence shown here is derived from an EMBL/GenBank/DDBJ whole genome shotgun (WGS) entry which is preliminary data.</text>
</comment>
<feature type="domain" description="AMP-binding enzyme C-terminal" evidence="7">
    <location>
        <begin position="573"/>
        <end position="666"/>
    </location>
</feature>
<evidence type="ECO:0000256" key="1">
    <source>
        <dbReference type="ARBA" id="ARBA00006432"/>
    </source>
</evidence>
<dbReference type="PROSITE" id="PS00455">
    <property type="entry name" value="AMP_BINDING"/>
    <property type="match status" value="1"/>
</dbReference>
<evidence type="ECO:0000313" key="10">
    <source>
        <dbReference type="Proteomes" id="UP000822476"/>
    </source>
</evidence>
<dbReference type="CDD" id="cd05966">
    <property type="entry name" value="ACS"/>
    <property type="match status" value="1"/>
</dbReference>
<dbReference type="SUPFAM" id="SSF56801">
    <property type="entry name" value="Acetyl-CoA synthetase-like"/>
    <property type="match status" value="1"/>
</dbReference>
<dbReference type="Gene3D" id="3.30.300.30">
    <property type="match status" value="1"/>
</dbReference>
<dbReference type="Gene3D" id="3.40.50.12780">
    <property type="entry name" value="N-terminal domain of ligase-like"/>
    <property type="match status" value="1"/>
</dbReference>
<comment type="similarity">
    <text evidence="1">Belongs to the ATP-dependent AMP-binding enzyme family.</text>
</comment>
<sequence length="704" mass="78944">MQSKSPSKAVKSRAHVKSMHEYQKLYDESLADPKKFWLNYASQFFWENTPTYMNALSFNFNVRDGPVYIKWFSDGTTNICYNMLDRNIKRNLGEKVAFYWEGNDPLDVRCVTFRELYIQVNRFGHALRSLGVSKGECVAIYMPMVPEIVVAMLACVRIGAPHSVVFGGFSAPALASRIMDAKCKLLITCDGAWRGAKLIDLKSNASAALKLCEENGHHVSTCIFLRHVTVNPPSRANTDVFNVAIETESPGVRPAHNLDITLQENRDIWWHDLLADIPDTVECPVEWMNAEDPLFILYTSGSTGKPKGVVHTVGGYMVYAATTFYYTFDYHPEDVYWCTADAGWITGHSYVIYGPMLHGATSVMFEGIPTWPDCGRCWAIVDRYQVTKFYTAPTAIRTLMAAGDDFVYKYSRTSLKVLGSVGEPINPTAWEWYYNVVGNGHCSIVDTFWQTETGGHVITSLPGATPMKPGCATRPFFGIDAHILLETGEDVTSQAKANHDVVEGYLAFGKPWPGMMRTVFGDHKRFEDVYFSRFPGFYLAGDGAKLDEDGDFWITGRIDDMLNISGHLVSTAEVESTLLLHPKVAEAAAVSRMHPVKGECLHCFITMKQSTHNGESATSMNHLQESDLNRTIRTELCQLIRKRIGPFVIPDHIQEAKMLPKTRSGKVLRRLLRKIANQDFDFGDTSTLADPSCLDDLIEQAQRV</sequence>
<evidence type="ECO:0000256" key="5">
    <source>
        <dbReference type="ARBA" id="ARBA00022840"/>
    </source>
</evidence>
<reference evidence="9" key="1">
    <citation type="submission" date="2019-07" db="EMBL/GenBank/DDBJ databases">
        <title>Annotation for the trematode Paragonimus miyazaki's.</title>
        <authorList>
            <person name="Choi Y.-J."/>
        </authorList>
    </citation>
    <scope>NUCLEOTIDE SEQUENCE</scope>
    <source>
        <strain evidence="9">Japan</strain>
    </source>
</reference>
<dbReference type="PANTHER" id="PTHR24095">
    <property type="entry name" value="ACETYL-COENZYME A SYNTHETASE"/>
    <property type="match status" value="1"/>
</dbReference>
<keyword evidence="10" id="KW-1185">Reference proteome</keyword>
<dbReference type="Proteomes" id="UP000822476">
    <property type="component" value="Unassembled WGS sequence"/>
</dbReference>
<dbReference type="GO" id="GO:0006085">
    <property type="term" value="P:acetyl-CoA biosynthetic process"/>
    <property type="evidence" value="ECO:0007669"/>
    <property type="project" value="TreeGrafter"/>
</dbReference>